<feature type="transmembrane region" description="Helical" evidence="9">
    <location>
        <begin position="69"/>
        <end position="92"/>
    </location>
</feature>
<evidence type="ECO:0000256" key="7">
    <source>
        <dbReference type="ARBA" id="ARBA00022840"/>
    </source>
</evidence>
<evidence type="ECO:0000256" key="3">
    <source>
        <dbReference type="ARBA" id="ARBA00022553"/>
    </source>
</evidence>
<dbReference type="EMBL" id="JAAHBZ010000003">
    <property type="protein sequence ID" value="NES27944.1"/>
    <property type="molecule type" value="Genomic_DNA"/>
</dbReference>
<dbReference type="Pfam" id="PF02518">
    <property type="entry name" value="HATPase_c"/>
    <property type="match status" value="1"/>
</dbReference>
<dbReference type="GO" id="GO:0016020">
    <property type="term" value="C:membrane"/>
    <property type="evidence" value="ECO:0007669"/>
    <property type="project" value="InterPro"/>
</dbReference>
<dbReference type="InterPro" id="IPR011712">
    <property type="entry name" value="Sig_transdc_His_kin_sub3_dim/P"/>
</dbReference>
<dbReference type="PANTHER" id="PTHR24421:SF10">
    <property type="entry name" value="NITRATE_NITRITE SENSOR PROTEIN NARQ"/>
    <property type="match status" value="1"/>
</dbReference>
<keyword evidence="13" id="KW-1185">Reference proteome</keyword>
<dbReference type="CDD" id="cd16917">
    <property type="entry name" value="HATPase_UhpB-NarQ-NarX-like"/>
    <property type="match status" value="1"/>
</dbReference>
<evidence type="ECO:0000313" key="12">
    <source>
        <dbReference type="EMBL" id="QGL47290.1"/>
    </source>
</evidence>
<name>A0AAJ2ZFD8_9ACTN</name>
<keyword evidence="9" id="KW-0472">Membrane</keyword>
<feature type="transmembrane region" description="Helical" evidence="9">
    <location>
        <begin position="141"/>
        <end position="165"/>
    </location>
</feature>
<feature type="transmembrane region" description="Helical" evidence="9">
    <location>
        <begin position="44"/>
        <end position="62"/>
    </location>
</feature>
<dbReference type="InterPro" id="IPR003594">
    <property type="entry name" value="HATPase_dom"/>
</dbReference>
<keyword evidence="3" id="KW-0597">Phosphoprotein</keyword>
<reference evidence="11 14" key="2">
    <citation type="submission" date="2020-02" db="EMBL/GenBank/DDBJ databases">
        <title>WGS of Micromonospora spp. isolated from hot spring.</title>
        <authorList>
            <person name="Thawai C."/>
        </authorList>
    </citation>
    <scope>NUCLEOTIDE SEQUENCE [LARGE SCALE GENOMIC DNA]</scope>
    <source>
        <strain evidence="11 14">TMS7</strain>
    </source>
</reference>
<feature type="transmembrane region" description="Helical" evidence="9">
    <location>
        <begin position="303"/>
        <end position="320"/>
    </location>
</feature>
<evidence type="ECO:0000313" key="11">
    <source>
        <dbReference type="EMBL" id="NES27944.1"/>
    </source>
</evidence>
<dbReference type="SMART" id="SM00387">
    <property type="entry name" value="HATPase_c"/>
    <property type="match status" value="1"/>
</dbReference>
<evidence type="ECO:0000256" key="2">
    <source>
        <dbReference type="ARBA" id="ARBA00012438"/>
    </source>
</evidence>
<sequence>MRLRRPLVAPAVVAGVTVMLSTMTLWGVWSSHGRLASFLSGNQANTWVAGLAFGVVGALVLRRQPANRLGWVLGAAGLCAAASSTAAEYVTYTLFTRPGALPGAGVAALAVWLWLPAFLLMVVALPLLFPDGRLRSPGWRAPAAVALTSGTVAIVGIATVDQVVAGETGGAYHNPLDLPLPDGPQLTVVLVAFFVAVAVGAVAVVAVVLGMRRAEPARRRQDAWFVAALALILTATQGPWSDVVTFALHVAAVAALTVGVVRHQLFDIETVLSRALVYALLTGVALAAYLLAAAALGANLGPGVGPALVAAVAALLLAGVRHRVQLAVERLLYGRRDDPLAALTSFGERLAQTMDVDAVLPAVVDTVRATLRLPYAAVRLTAEATPAYTAGEPIAGTVEFPLTYSGEPVGVLIVGPRRGEQDLSPADRRLLEAFARQAGVAAHGVRVTRDLRRSRERVIMAREEERLRIRRELHDGMGPALAGITLGLETAARRAHRDGPEAGPLLAELREQCAACVEEVRRIVADLRPPTLDQGGLVDALRRHAEVFNAATTAPTVLVEEDLPGRPYGLPAAVEVAAYRIALEAMTNAVRHAGARTCRVSVSQHDALLITVWDDGSGVAPAAFGVGLASMRERAEELGGRCTVTFRQGQGTQVEAVLPVVAS</sequence>
<evidence type="ECO:0000259" key="10">
    <source>
        <dbReference type="PROSITE" id="PS50109"/>
    </source>
</evidence>
<dbReference type="Proteomes" id="UP000477779">
    <property type="component" value="Unassembled WGS sequence"/>
</dbReference>
<dbReference type="Proteomes" id="UP000402241">
    <property type="component" value="Chromosome"/>
</dbReference>
<dbReference type="InterPro" id="IPR029016">
    <property type="entry name" value="GAF-like_dom_sf"/>
</dbReference>
<feature type="transmembrane region" description="Helical" evidence="9">
    <location>
        <begin position="7"/>
        <end position="29"/>
    </location>
</feature>
<dbReference type="InterPro" id="IPR005467">
    <property type="entry name" value="His_kinase_dom"/>
</dbReference>
<keyword evidence="6 11" id="KW-0418">Kinase</keyword>
<feature type="domain" description="Histidine kinase" evidence="10">
    <location>
        <begin position="580"/>
        <end position="662"/>
    </location>
</feature>
<organism evidence="11 14">
    <name type="scientific">Micromonospora terminaliae</name>
    <dbReference type="NCBI Taxonomy" id="1914461"/>
    <lineage>
        <taxon>Bacteria</taxon>
        <taxon>Bacillati</taxon>
        <taxon>Actinomycetota</taxon>
        <taxon>Actinomycetes</taxon>
        <taxon>Micromonosporales</taxon>
        <taxon>Micromonosporaceae</taxon>
        <taxon>Micromonospora</taxon>
    </lineage>
</organism>
<proteinExistence type="predicted"/>
<keyword evidence="9" id="KW-1133">Transmembrane helix</keyword>
<evidence type="ECO:0000256" key="6">
    <source>
        <dbReference type="ARBA" id="ARBA00022777"/>
    </source>
</evidence>
<dbReference type="PROSITE" id="PS50109">
    <property type="entry name" value="HIS_KIN"/>
    <property type="match status" value="1"/>
</dbReference>
<accession>A0AAJ2ZFD8</accession>
<dbReference type="GO" id="GO:0046983">
    <property type="term" value="F:protein dimerization activity"/>
    <property type="evidence" value="ECO:0007669"/>
    <property type="project" value="InterPro"/>
</dbReference>
<dbReference type="SUPFAM" id="SSF55781">
    <property type="entry name" value="GAF domain-like"/>
    <property type="match status" value="1"/>
</dbReference>
<evidence type="ECO:0000256" key="5">
    <source>
        <dbReference type="ARBA" id="ARBA00022741"/>
    </source>
</evidence>
<reference evidence="12 13" key="1">
    <citation type="submission" date="2019-10" db="EMBL/GenBank/DDBJ databases">
        <title>Genome Sequence of Micromonospora terminaliae DSM 101760.</title>
        <authorList>
            <person name="Guo L."/>
        </authorList>
    </citation>
    <scope>NUCLEOTIDE SEQUENCE [LARGE SCALE GENOMIC DNA]</scope>
    <source>
        <strain evidence="12 13">DSM 101760</strain>
    </source>
</reference>
<protein>
    <recommendedName>
        <fullName evidence="2">histidine kinase</fullName>
        <ecNumber evidence="2">2.7.13.3</ecNumber>
    </recommendedName>
</protein>
<dbReference type="InterPro" id="IPR050482">
    <property type="entry name" value="Sensor_HK_TwoCompSys"/>
</dbReference>
<feature type="transmembrane region" description="Helical" evidence="9">
    <location>
        <begin position="275"/>
        <end position="297"/>
    </location>
</feature>
<dbReference type="Gene3D" id="3.30.565.10">
    <property type="entry name" value="Histidine kinase-like ATPase, C-terminal domain"/>
    <property type="match status" value="1"/>
</dbReference>
<evidence type="ECO:0000256" key="9">
    <source>
        <dbReference type="SAM" id="Phobius"/>
    </source>
</evidence>
<dbReference type="EMBL" id="CP045309">
    <property type="protein sequence ID" value="QGL47290.1"/>
    <property type="molecule type" value="Genomic_DNA"/>
</dbReference>
<keyword evidence="9" id="KW-0812">Transmembrane</keyword>
<feature type="transmembrane region" description="Helical" evidence="9">
    <location>
        <begin position="185"/>
        <end position="211"/>
    </location>
</feature>
<evidence type="ECO:0000313" key="13">
    <source>
        <dbReference type="Proteomes" id="UP000402241"/>
    </source>
</evidence>
<dbReference type="AlphaFoldDB" id="A0AAJ2ZFD8"/>
<keyword evidence="5" id="KW-0547">Nucleotide-binding</keyword>
<evidence type="ECO:0000256" key="4">
    <source>
        <dbReference type="ARBA" id="ARBA00022679"/>
    </source>
</evidence>
<feature type="transmembrane region" description="Helical" evidence="9">
    <location>
        <begin position="104"/>
        <end position="129"/>
    </location>
</feature>
<dbReference type="Gene3D" id="3.30.450.40">
    <property type="match status" value="1"/>
</dbReference>
<evidence type="ECO:0000313" key="14">
    <source>
        <dbReference type="Proteomes" id="UP000477779"/>
    </source>
</evidence>
<dbReference type="InterPro" id="IPR036890">
    <property type="entry name" value="HATPase_C_sf"/>
</dbReference>
<dbReference type="EC" id="2.7.13.3" evidence="2"/>
<keyword evidence="4" id="KW-0808">Transferase</keyword>
<dbReference type="RefSeq" id="WP_154226641.1">
    <property type="nucleotide sequence ID" value="NZ_CP045309.1"/>
</dbReference>
<keyword evidence="8" id="KW-0902">Two-component regulatory system</keyword>
<gene>
    <name evidence="11" type="ORF">G3561_10295</name>
    <name evidence="12" type="ORF">GCE86_09745</name>
</gene>
<comment type="catalytic activity">
    <reaction evidence="1">
        <text>ATP + protein L-histidine = ADP + protein N-phospho-L-histidine.</text>
        <dbReference type="EC" id="2.7.13.3"/>
    </reaction>
</comment>
<dbReference type="GO" id="GO:0000155">
    <property type="term" value="F:phosphorelay sensor kinase activity"/>
    <property type="evidence" value="ECO:0007669"/>
    <property type="project" value="InterPro"/>
</dbReference>
<feature type="transmembrane region" description="Helical" evidence="9">
    <location>
        <begin position="246"/>
        <end position="263"/>
    </location>
</feature>
<dbReference type="GO" id="GO:0005524">
    <property type="term" value="F:ATP binding"/>
    <property type="evidence" value="ECO:0007669"/>
    <property type="project" value="UniProtKB-KW"/>
</dbReference>
<evidence type="ECO:0000256" key="1">
    <source>
        <dbReference type="ARBA" id="ARBA00000085"/>
    </source>
</evidence>
<feature type="transmembrane region" description="Helical" evidence="9">
    <location>
        <begin position="223"/>
        <end position="240"/>
    </location>
</feature>
<dbReference type="SUPFAM" id="SSF55874">
    <property type="entry name" value="ATPase domain of HSP90 chaperone/DNA topoisomerase II/histidine kinase"/>
    <property type="match status" value="1"/>
</dbReference>
<keyword evidence="7" id="KW-0067">ATP-binding</keyword>
<dbReference type="Gene3D" id="1.20.5.1930">
    <property type="match status" value="1"/>
</dbReference>
<evidence type="ECO:0000256" key="8">
    <source>
        <dbReference type="ARBA" id="ARBA00023012"/>
    </source>
</evidence>
<dbReference type="Pfam" id="PF07730">
    <property type="entry name" value="HisKA_3"/>
    <property type="match status" value="1"/>
</dbReference>
<dbReference type="PANTHER" id="PTHR24421">
    <property type="entry name" value="NITRATE/NITRITE SENSOR PROTEIN NARX-RELATED"/>
    <property type="match status" value="1"/>
</dbReference>